<dbReference type="InterPro" id="IPR018247">
    <property type="entry name" value="EF_Hand_1_Ca_BS"/>
</dbReference>
<dbReference type="InterPro" id="IPR002048">
    <property type="entry name" value="EF_hand_dom"/>
</dbReference>
<dbReference type="InterPro" id="IPR011992">
    <property type="entry name" value="EF-hand-dom_pair"/>
</dbReference>
<dbReference type="Pfam" id="PF13499">
    <property type="entry name" value="EF-hand_7"/>
    <property type="match status" value="2"/>
</dbReference>
<sequence length="189" mass="20933">MARLPQRLCPHTHSAARPCCSARSEPVGSKVGSSVTGVGNMAEELPPEQVAKFKEVFSRFDKNGDNTINTQELGAVMQALGKDMSEAELKMLIAQVDTDGDGVISFQEFLEAMVKRMKSWGSEQEMREVFRAFDLNGDGHISVDELKQAMAKLGESLSQEELDTMIQEADVDKDGQVNYEEFVRILSQK</sequence>
<evidence type="ECO:0000256" key="3">
    <source>
        <dbReference type="ARBA" id="ARBA00022737"/>
    </source>
</evidence>
<evidence type="ECO:0000259" key="5">
    <source>
        <dbReference type="PROSITE" id="PS50222"/>
    </source>
</evidence>
<protein>
    <submittedName>
        <fullName evidence="7">Calmodulin</fullName>
    </submittedName>
</protein>
<dbReference type="PANTHER" id="PTHR23048">
    <property type="entry name" value="MYOSIN LIGHT CHAIN 1, 3"/>
    <property type="match status" value="1"/>
</dbReference>
<proteinExistence type="inferred from homology"/>
<reference evidence="6" key="1">
    <citation type="submission" date="2025-05" db="UniProtKB">
        <authorList>
            <consortium name="RefSeq"/>
        </authorList>
    </citation>
    <scope>NUCLEOTIDE SEQUENCE [LARGE SCALE GENOMIC DNA]</scope>
</reference>
<reference evidence="7" key="2">
    <citation type="submission" date="2025-08" db="UniProtKB">
        <authorList>
            <consortium name="RefSeq"/>
        </authorList>
    </citation>
    <scope>IDENTIFICATION</scope>
    <source>
        <tissue evidence="7">Cell line</tissue>
    </source>
</reference>
<evidence type="ECO:0000313" key="6">
    <source>
        <dbReference type="Proteomes" id="UP001652641"/>
    </source>
</evidence>
<gene>
    <name evidence="7" type="primary">LOC112907557</name>
</gene>
<evidence type="ECO:0000256" key="4">
    <source>
        <dbReference type="ARBA" id="ARBA00022837"/>
    </source>
</evidence>
<keyword evidence="6" id="KW-1185">Reference proteome</keyword>
<feature type="domain" description="EF-hand" evidence="5">
    <location>
        <begin position="84"/>
        <end position="119"/>
    </location>
</feature>
<dbReference type="Proteomes" id="UP001652641">
    <property type="component" value="Chromosome 2"/>
</dbReference>
<dbReference type="SUPFAM" id="SSF47473">
    <property type="entry name" value="EF-hand"/>
    <property type="match status" value="1"/>
</dbReference>
<feature type="domain" description="EF-hand" evidence="5">
    <location>
        <begin position="121"/>
        <end position="156"/>
    </location>
</feature>
<dbReference type="SMART" id="SM00054">
    <property type="entry name" value="EFh"/>
    <property type="match status" value="4"/>
</dbReference>
<dbReference type="CDD" id="cd00051">
    <property type="entry name" value="EFh"/>
    <property type="match status" value="2"/>
</dbReference>
<evidence type="ECO:0000256" key="2">
    <source>
        <dbReference type="ARBA" id="ARBA00022723"/>
    </source>
</evidence>
<dbReference type="InterPro" id="IPR050230">
    <property type="entry name" value="CALM/Myosin/TropC-like"/>
</dbReference>
<accession>A0ABM4ZBN9</accession>
<dbReference type="GeneID" id="112907557"/>
<dbReference type="RefSeq" id="XP_072599958.1">
    <property type="nucleotide sequence ID" value="XM_072743857.1"/>
</dbReference>
<organism evidence="6 7">
    <name type="scientific">Vulpes vulpes</name>
    <name type="common">Red fox</name>
    <dbReference type="NCBI Taxonomy" id="9627"/>
    <lineage>
        <taxon>Eukaryota</taxon>
        <taxon>Metazoa</taxon>
        <taxon>Chordata</taxon>
        <taxon>Craniata</taxon>
        <taxon>Vertebrata</taxon>
        <taxon>Euteleostomi</taxon>
        <taxon>Mammalia</taxon>
        <taxon>Eutheria</taxon>
        <taxon>Laurasiatheria</taxon>
        <taxon>Carnivora</taxon>
        <taxon>Caniformia</taxon>
        <taxon>Canidae</taxon>
        <taxon>Vulpes</taxon>
    </lineage>
</organism>
<dbReference type="PROSITE" id="PS00018">
    <property type="entry name" value="EF_HAND_1"/>
    <property type="match status" value="4"/>
</dbReference>
<evidence type="ECO:0000313" key="7">
    <source>
        <dbReference type="RefSeq" id="XP_072599958.1"/>
    </source>
</evidence>
<keyword evidence="3" id="KW-0677">Repeat</keyword>
<keyword evidence="4" id="KW-0106">Calcium</keyword>
<dbReference type="PROSITE" id="PS50222">
    <property type="entry name" value="EF_HAND_2"/>
    <property type="match status" value="4"/>
</dbReference>
<keyword evidence="2" id="KW-0479">Metal-binding</keyword>
<evidence type="ECO:0000256" key="1">
    <source>
        <dbReference type="ARBA" id="ARBA00009763"/>
    </source>
</evidence>
<dbReference type="PANTHER" id="PTHR23048:SF0">
    <property type="entry name" value="CALMODULIN LIKE 3"/>
    <property type="match status" value="1"/>
</dbReference>
<dbReference type="Gene3D" id="1.10.238.10">
    <property type="entry name" value="EF-hand"/>
    <property type="match status" value="2"/>
</dbReference>
<comment type="similarity">
    <text evidence="1">Belongs to the calmodulin family.</text>
</comment>
<feature type="domain" description="EF-hand" evidence="5">
    <location>
        <begin position="157"/>
        <end position="189"/>
    </location>
</feature>
<name>A0ABM4ZBN9_VULVU</name>
<feature type="domain" description="EF-hand" evidence="5">
    <location>
        <begin position="48"/>
        <end position="83"/>
    </location>
</feature>